<organism evidence="2 3">
    <name type="scientific">Thermithiobacillus plumbiphilus</name>
    <dbReference type="NCBI Taxonomy" id="1729899"/>
    <lineage>
        <taxon>Bacteria</taxon>
        <taxon>Pseudomonadati</taxon>
        <taxon>Pseudomonadota</taxon>
        <taxon>Acidithiobacillia</taxon>
        <taxon>Acidithiobacillales</taxon>
        <taxon>Thermithiobacillaceae</taxon>
        <taxon>Thermithiobacillus</taxon>
    </lineage>
</organism>
<dbReference type="EMBL" id="JBBPCO010000015">
    <property type="protein sequence ID" value="MEK8090715.1"/>
    <property type="molecule type" value="Genomic_DNA"/>
</dbReference>
<dbReference type="InterPro" id="IPR004658">
    <property type="entry name" value="OMP_Slp"/>
</dbReference>
<keyword evidence="3" id="KW-1185">Reference proteome</keyword>
<dbReference type="PROSITE" id="PS51257">
    <property type="entry name" value="PROKAR_LIPOPROTEIN"/>
    <property type="match status" value="1"/>
</dbReference>
<dbReference type="PANTHER" id="PTHR37530:SF1">
    <property type="entry name" value="OUTER MEMBRANE PROTEIN SLP"/>
    <property type="match status" value="1"/>
</dbReference>
<keyword evidence="2" id="KW-0449">Lipoprotein</keyword>
<dbReference type="PANTHER" id="PTHR37530">
    <property type="entry name" value="OUTER MEMBRANE PROTEIN SLP"/>
    <property type="match status" value="1"/>
</dbReference>
<evidence type="ECO:0000256" key="1">
    <source>
        <dbReference type="SAM" id="SignalP"/>
    </source>
</evidence>
<feature type="signal peptide" evidence="1">
    <location>
        <begin position="1"/>
        <end position="26"/>
    </location>
</feature>
<reference evidence="2 3" key="1">
    <citation type="submission" date="2024-04" db="EMBL/GenBank/DDBJ databases">
        <authorList>
            <person name="Abashina T."/>
            <person name="Shaikin A."/>
        </authorList>
    </citation>
    <scope>NUCLEOTIDE SEQUENCE [LARGE SCALE GENOMIC DNA]</scope>
    <source>
        <strain evidence="2 3">AAFK</strain>
    </source>
</reference>
<gene>
    <name evidence="2" type="ORF">WOB96_13235</name>
</gene>
<sequence>MKNTALSQRAASIALLALSLALGACASAPFKGASLEGADRNVTPAQVLSNPQAQQGKRVVWGGQIISSQNLAGMTELTILAYPLDARTTQPETGKASLGRFIIQQNGYLETADYAPGRQVSVVGSISGVRQASIGEASYRYPVVQAQQLHLWPRETESSYRGSPFHFGVGVGIGL</sequence>
<dbReference type="Proteomes" id="UP001446205">
    <property type="component" value="Unassembled WGS sequence"/>
</dbReference>
<evidence type="ECO:0000313" key="2">
    <source>
        <dbReference type="EMBL" id="MEK8090715.1"/>
    </source>
</evidence>
<protein>
    <submittedName>
        <fullName evidence="2">Slp/YeaY family lipoprotein</fullName>
    </submittedName>
</protein>
<proteinExistence type="predicted"/>
<dbReference type="PIRSF" id="PIRSF004982">
    <property type="entry name" value="SlP"/>
    <property type="match status" value="1"/>
</dbReference>
<keyword evidence="1" id="KW-0732">Signal</keyword>
<name>A0ABU9DB14_9PROT</name>
<feature type="chain" id="PRO_5046552826" evidence="1">
    <location>
        <begin position="27"/>
        <end position="175"/>
    </location>
</feature>
<evidence type="ECO:0000313" key="3">
    <source>
        <dbReference type="Proteomes" id="UP001446205"/>
    </source>
</evidence>
<accession>A0ABU9DB14</accession>
<dbReference type="NCBIfam" id="TIGR00752">
    <property type="entry name" value="slp"/>
    <property type="match status" value="1"/>
</dbReference>
<dbReference type="Pfam" id="PF03843">
    <property type="entry name" value="Slp"/>
    <property type="match status" value="1"/>
</dbReference>
<comment type="caution">
    <text evidence="2">The sequence shown here is derived from an EMBL/GenBank/DDBJ whole genome shotgun (WGS) entry which is preliminary data.</text>
</comment>
<dbReference type="RefSeq" id="WP_341371771.1">
    <property type="nucleotide sequence ID" value="NZ_JBBPCO010000015.1"/>
</dbReference>